<dbReference type="RefSeq" id="WP_271275618.1">
    <property type="nucleotide sequence ID" value="NZ_JAPNUD010000012.1"/>
</dbReference>
<organism evidence="2 3">
    <name type="scientific">Nonomuraea ferruginea</name>
    <dbReference type="NCBI Taxonomy" id="46174"/>
    <lineage>
        <taxon>Bacteria</taxon>
        <taxon>Bacillati</taxon>
        <taxon>Actinomycetota</taxon>
        <taxon>Actinomycetes</taxon>
        <taxon>Streptosporangiales</taxon>
        <taxon>Streptosporangiaceae</taxon>
        <taxon>Nonomuraea</taxon>
    </lineage>
</organism>
<dbReference type="InterPro" id="IPR036291">
    <property type="entry name" value="NAD(P)-bd_dom_sf"/>
</dbReference>
<dbReference type="Pfam" id="PF13460">
    <property type="entry name" value="NAD_binding_10"/>
    <property type="match status" value="1"/>
</dbReference>
<proteinExistence type="predicted"/>
<keyword evidence="3" id="KW-1185">Reference proteome</keyword>
<name>A0ABT4STK8_9ACTN</name>
<comment type="caution">
    <text evidence="2">The sequence shown here is derived from an EMBL/GenBank/DDBJ whole genome shotgun (WGS) entry which is preliminary data.</text>
</comment>
<dbReference type="PANTHER" id="PTHR43162:SF1">
    <property type="entry name" value="PRESTALK A DIFFERENTIATION PROTEIN A"/>
    <property type="match status" value="1"/>
</dbReference>
<protein>
    <submittedName>
        <fullName evidence="2">NAD(P)H-binding protein</fullName>
    </submittedName>
</protein>
<dbReference type="Gene3D" id="3.40.50.720">
    <property type="entry name" value="NAD(P)-binding Rossmann-like Domain"/>
    <property type="match status" value="1"/>
</dbReference>
<dbReference type="Gene3D" id="3.90.25.10">
    <property type="entry name" value="UDP-galactose 4-epimerase, domain 1"/>
    <property type="match status" value="1"/>
</dbReference>
<evidence type="ECO:0000313" key="2">
    <source>
        <dbReference type="EMBL" id="MDA0640375.1"/>
    </source>
</evidence>
<sequence length="272" mass="28003">MIVVTGATGSIGRALVALLPPGEVAAVTREPAGLGGPYVPGDLERPESIGAHLSPGDRLFLNSSLWPGVVDAHRAVVDLAREAGVAQVVTVSVRHARPGGRLGQDPHGRIDEHLRASGLPHAILRPGGFMQNLPGEVRDGRIHGSYGAAKVSYIDARDIAAAAAALLTAPVGPSATYTLTGPEAHTHDEIAAAVTAAIGRPVTYVDLPVPAMAAHLAAQGVPQGAATEVATMMREMETEDWASVTSAVEDLTGRPPRPLTAFLSEHAHAFGA</sequence>
<dbReference type="InterPro" id="IPR016040">
    <property type="entry name" value="NAD(P)-bd_dom"/>
</dbReference>
<dbReference type="Proteomes" id="UP001212498">
    <property type="component" value="Unassembled WGS sequence"/>
</dbReference>
<dbReference type="PANTHER" id="PTHR43162">
    <property type="match status" value="1"/>
</dbReference>
<feature type="domain" description="NAD(P)-binding" evidence="1">
    <location>
        <begin position="6"/>
        <end position="170"/>
    </location>
</feature>
<gene>
    <name evidence="2" type="ORF">OUY24_07065</name>
</gene>
<evidence type="ECO:0000259" key="1">
    <source>
        <dbReference type="Pfam" id="PF13460"/>
    </source>
</evidence>
<dbReference type="InterPro" id="IPR051604">
    <property type="entry name" value="Ergot_Alk_Oxidoreductase"/>
</dbReference>
<dbReference type="EMBL" id="JAPNUD010000012">
    <property type="protein sequence ID" value="MDA0640375.1"/>
    <property type="molecule type" value="Genomic_DNA"/>
</dbReference>
<evidence type="ECO:0000313" key="3">
    <source>
        <dbReference type="Proteomes" id="UP001212498"/>
    </source>
</evidence>
<reference evidence="2 3" key="1">
    <citation type="submission" date="2022-11" db="EMBL/GenBank/DDBJ databases">
        <title>Nonomuraea corallina sp. nov., a new species of the genus Nonomuraea isolated from sea side sediment in Thai sea.</title>
        <authorList>
            <person name="Ngamcharungchit C."/>
            <person name="Matsumoto A."/>
            <person name="Suriyachadkun C."/>
            <person name="Panbangred W."/>
            <person name="Inahashi Y."/>
            <person name="Intra B."/>
        </authorList>
    </citation>
    <scope>NUCLEOTIDE SEQUENCE [LARGE SCALE GENOMIC DNA]</scope>
    <source>
        <strain evidence="2 3">DSM 43553</strain>
    </source>
</reference>
<accession>A0ABT4STK8</accession>
<dbReference type="SUPFAM" id="SSF51735">
    <property type="entry name" value="NAD(P)-binding Rossmann-fold domains"/>
    <property type="match status" value="1"/>
</dbReference>